<keyword evidence="6" id="KW-1185">Reference proteome</keyword>
<keyword evidence="3" id="KW-0964">Secreted</keyword>
<sequence>MQNVTVKGTVLCNKRRVPNLQVDLYERDINVIIDPHDKLGSVLTNEVGDFEVFGKEDEIFTIEPFLKIHHTCNAKPGCEHISEYVVPKEKIGGIYDMTFISLEAVSAKDTVKCP</sequence>
<evidence type="ECO:0000256" key="2">
    <source>
        <dbReference type="ARBA" id="ARBA00010112"/>
    </source>
</evidence>
<evidence type="ECO:0000313" key="6">
    <source>
        <dbReference type="Proteomes" id="UP000005237"/>
    </source>
</evidence>
<evidence type="ECO:0000256" key="1">
    <source>
        <dbReference type="ARBA" id="ARBA00004613"/>
    </source>
</evidence>
<comment type="similarity">
    <text evidence="2">Belongs to the nematode transthyretin-like family.</text>
</comment>
<keyword evidence="4" id="KW-0732">Signal</keyword>
<evidence type="ECO:0008006" key="7">
    <source>
        <dbReference type="Google" id="ProtNLM"/>
    </source>
</evidence>
<accession>K7I765</accession>
<dbReference type="Gene3D" id="2.60.40.3330">
    <property type="match status" value="1"/>
</dbReference>
<evidence type="ECO:0000313" key="5">
    <source>
        <dbReference type="EnsemblMetazoa" id="CJA39014.2"/>
    </source>
</evidence>
<reference evidence="6" key="1">
    <citation type="submission" date="2010-08" db="EMBL/GenBank/DDBJ databases">
        <authorList>
            <consortium name="Caenorhabditis japonica Sequencing Consortium"/>
            <person name="Wilson R.K."/>
        </authorList>
    </citation>
    <scope>NUCLEOTIDE SEQUENCE [LARGE SCALE GENOMIC DNA]</scope>
    <source>
        <strain evidence="6">DF5081</strain>
    </source>
</reference>
<dbReference type="PANTHER" id="PTHR21700:SF30">
    <property type="entry name" value="TRANSTHYRETIN-LIKE FAMILY PROTEIN"/>
    <property type="match status" value="1"/>
</dbReference>
<dbReference type="InParanoid" id="K7I765"/>
<dbReference type="EnsemblMetazoa" id="CJA39014.1">
    <property type="protein sequence ID" value="CJA39014.1"/>
    <property type="gene ID" value="WBGene00214861"/>
</dbReference>
<dbReference type="GO" id="GO:0005576">
    <property type="term" value="C:extracellular region"/>
    <property type="evidence" value="ECO:0007669"/>
    <property type="project" value="UniProtKB-SubCell"/>
</dbReference>
<organism evidence="5 6">
    <name type="scientific">Caenorhabditis japonica</name>
    <dbReference type="NCBI Taxonomy" id="281687"/>
    <lineage>
        <taxon>Eukaryota</taxon>
        <taxon>Metazoa</taxon>
        <taxon>Ecdysozoa</taxon>
        <taxon>Nematoda</taxon>
        <taxon>Chromadorea</taxon>
        <taxon>Rhabditida</taxon>
        <taxon>Rhabditina</taxon>
        <taxon>Rhabditomorpha</taxon>
        <taxon>Rhabditoidea</taxon>
        <taxon>Rhabditidae</taxon>
        <taxon>Peloderinae</taxon>
        <taxon>Caenorhabditis</taxon>
    </lineage>
</organism>
<comment type="subcellular location">
    <subcellularLocation>
        <location evidence="1">Secreted</location>
    </subcellularLocation>
</comment>
<reference evidence="5" key="2">
    <citation type="submission" date="2012-11" db="UniProtKB">
        <authorList>
            <consortium name="EnsemblMetazoa"/>
        </authorList>
    </citation>
    <scope>IDENTIFICATION</scope>
    <source>
        <strain evidence="5">DF5081</strain>
    </source>
</reference>
<dbReference type="InterPro" id="IPR001534">
    <property type="entry name" value="Transthyretin-like"/>
</dbReference>
<evidence type="ECO:0000256" key="4">
    <source>
        <dbReference type="ARBA" id="ARBA00022729"/>
    </source>
</evidence>
<protein>
    <recommendedName>
        <fullName evidence="7">Transthyretin-like family protein</fullName>
    </recommendedName>
</protein>
<dbReference type="PANTHER" id="PTHR21700">
    <property type="entry name" value="TRANSTHYRETIN-LIKE FAMILY PROTEIN-RELATED"/>
    <property type="match status" value="1"/>
</dbReference>
<dbReference type="eggNOG" id="ENOG502SVCV">
    <property type="taxonomic scope" value="Eukaryota"/>
</dbReference>
<name>K7I765_CAEJA</name>
<dbReference type="Pfam" id="PF01060">
    <property type="entry name" value="TTR-52"/>
    <property type="match status" value="1"/>
</dbReference>
<dbReference type="GO" id="GO:0009986">
    <property type="term" value="C:cell surface"/>
    <property type="evidence" value="ECO:0007669"/>
    <property type="project" value="InterPro"/>
</dbReference>
<dbReference type="InterPro" id="IPR038479">
    <property type="entry name" value="Transthyretin-like_sf"/>
</dbReference>
<proteinExistence type="inferred from homology"/>
<dbReference type="AlphaFoldDB" id="K7I765"/>
<dbReference type="EnsemblMetazoa" id="CJA39014.2">
    <property type="protein sequence ID" value="CJA39014.2"/>
    <property type="gene ID" value="WBGene00214861"/>
</dbReference>
<evidence type="ECO:0000256" key="3">
    <source>
        <dbReference type="ARBA" id="ARBA00022525"/>
    </source>
</evidence>
<dbReference type="Proteomes" id="UP000005237">
    <property type="component" value="Unassembled WGS sequence"/>
</dbReference>